<dbReference type="EMBL" id="MCFC01000111">
    <property type="protein sequence ID" value="ORY21419.1"/>
    <property type="molecule type" value="Genomic_DNA"/>
</dbReference>
<feature type="compositionally biased region" description="Acidic residues" evidence="1">
    <location>
        <begin position="29"/>
        <end position="51"/>
    </location>
</feature>
<dbReference type="OrthoDB" id="1929311at2759"/>
<dbReference type="GO" id="GO:0005634">
    <property type="term" value="C:nucleus"/>
    <property type="evidence" value="ECO:0007669"/>
    <property type="project" value="TreeGrafter"/>
</dbReference>
<evidence type="ECO:0000313" key="3">
    <source>
        <dbReference type="Proteomes" id="UP000193986"/>
    </source>
</evidence>
<dbReference type="AlphaFoldDB" id="A0A1Y2AFS6"/>
<dbReference type="GO" id="GO:0030686">
    <property type="term" value="C:90S preribosome"/>
    <property type="evidence" value="ECO:0007669"/>
    <property type="project" value="TreeGrafter"/>
</dbReference>
<proteinExistence type="predicted"/>
<dbReference type="Proteomes" id="UP000193986">
    <property type="component" value="Unassembled WGS sequence"/>
</dbReference>
<dbReference type="PANTHER" id="PTHR24030:SF0">
    <property type="entry name" value="PROTEIN CMSS1"/>
    <property type="match status" value="1"/>
</dbReference>
<gene>
    <name evidence="2" type="ORF">BCR39DRAFT_553582</name>
</gene>
<dbReference type="InterPro" id="IPR032704">
    <property type="entry name" value="Cms1"/>
</dbReference>
<protein>
    <submittedName>
        <fullName evidence="2">U3-containing 90S pre-ribosomal complex subunit-domain containing protein</fullName>
    </submittedName>
</protein>
<evidence type="ECO:0000313" key="2">
    <source>
        <dbReference type="EMBL" id="ORY21419.1"/>
    </source>
</evidence>
<feature type="region of interest" description="Disordered" evidence="1">
    <location>
        <begin position="1"/>
        <end position="118"/>
    </location>
</feature>
<comment type="caution">
    <text evidence="2">The sequence shown here is derived from an EMBL/GenBank/DDBJ whole genome shotgun (WGS) entry which is preliminary data.</text>
</comment>
<feature type="compositionally biased region" description="Basic and acidic residues" evidence="1">
    <location>
        <begin position="106"/>
        <end position="118"/>
    </location>
</feature>
<dbReference type="PANTHER" id="PTHR24030">
    <property type="entry name" value="PROTEIN CMSS1"/>
    <property type="match status" value="1"/>
</dbReference>
<evidence type="ECO:0000256" key="1">
    <source>
        <dbReference type="SAM" id="MobiDB-lite"/>
    </source>
</evidence>
<dbReference type="FunCoup" id="A0A1Y2AFS6">
    <property type="interactions" value="88"/>
</dbReference>
<sequence>MVAVKVVKTGGDDLEDNLELDPNLLASSDIDDDDGEEYDDEGLLDDEEDGGGGDVVVGNKRKIRDDEEGLEESVDREEGEGGEGVDDLKVERKRRKKEKEKKRKLDKSERAERARTSDKSFVHLTTDELAAILLNSIRETFPSATPMEIEDVRIPQTNLAEPPNYSPIDTSDSFAPLFKRVETLLGSSSSKKKGKGSGAANGTPRVIILSMSGQRCADVVRAVRDVKRTGQVAKLFAKHFKLADQVTYLSKTNVSIAVGTPARVAKLVEQDALKITQDTIILLDASFLDSKKRTLLTLPESRTELWKSLFVLPIRSKILGQGAKVGAF</sequence>
<reference evidence="2 3" key="1">
    <citation type="submission" date="2016-07" db="EMBL/GenBank/DDBJ databases">
        <title>Pervasive Adenine N6-methylation of Active Genes in Fungi.</title>
        <authorList>
            <consortium name="DOE Joint Genome Institute"/>
            <person name="Mondo S.J."/>
            <person name="Dannebaum R.O."/>
            <person name="Kuo R.C."/>
            <person name="Labutti K."/>
            <person name="Haridas S."/>
            <person name="Kuo A."/>
            <person name="Salamov A."/>
            <person name="Ahrendt S.R."/>
            <person name="Lipzen A."/>
            <person name="Sullivan W."/>
            <person name="Andreopoulos W.B."/>
            <person name="Clum A."/>
            <person name="Lindquist E."/>
            <person name="Daum C."/>
            <person name="Ramamoorthy G.K."/>
            <person name="Gryganskyi A."/>
            <person name="Culley D."/>
            <person name="Magnuson J.K."/>
            <person name="James T.Y."/>
            <person name="O'Malley M.A."/>
            <person name="Stajich J.E."/>
            <person name="Spatafora J.W."/>
            <person name="Visel A."/>
            <person name="Grigoriev I.V."/>
        </authorList>
    </citation>
    <scope>NUCLEOTIDE SEQUENCE [LARGE SCALE GENOMIC DNA]</scope>
    <source>
        <strain evidence="2 3">68-887.2</strain>
    </source>
</reference>
<dbReference type="InParanoid" id="A0A1Y2AFS6"/>
<accession>A0A1Y2AFS6</accession>
<dbReference type="Pfam" id="PF14617">
    <property type="entry name" value="CMS1"/>
    <property type="match status" value="1"/>
</dbReference>
<name>A0A1Y2AFS6_9TREE</name>
<feature type="compositionally biased region" description="Basic residues" evidence="1">
    <location>
        <begin position="91"/>
        <end position="105"/>
    </location>
</feature>
<organism evidence="2 3">
    <name type="scientific">Naematelia encephala</name>
    <dbReference type="NCBI Taxonomy" id="71784"/>
    <lineage>
        <taxon>Eukaryota</taxon>
        <taxon>Fungi</taxon>
        <taxon>Dikarya</taxon>
        <taxon>Basidiomycota</taxon>
        <taxon>Agaricomycotina</taxon>
        <taxon>Tremellomycetes</taxon>
        <taxon>Tremellales</taxon>
        <taxon>Naemateliaceae</taxon>
        <taxon>Naematelia</taxon>
    </lineage>
</organism>
<dbReference type="STRING" id="71784.A0A1Y2AFS6"/>
<keyword evidence="3" id="KW-1185">Reference proteome</keyword>
<feature type="compositionally biased region" description="Acidic residues" evidence="1">
    <location>
        <begin position="66"/>
        <end position="85"/>
    </location>
</feature>